<reference evidence="1" key="1">
    <citation type="submission" date="2022-11" db="EMBL/GenBank/DDBJ databases">
        <title>Centuries of genome instability and evolution in soft-shell clam transmissible cancer (bioRxiv).</title>
        <authorList>
            <person name="Hart S.F.M."/>
            <person name="Yonemitsu M.A."/>
            <person name="Giersch R.M."/>
            <person name="Beal B.F."/>
            <person name="Arriagada G."/>
            <person name="Davis B.W."/>
            <person name="Ostrander E.A."/>
            <person name="Goff S.P."/>
            <person name="Metzger M.J."/>
        </authorList>
    </citation>
    <scope>NUCLEOTIDE SEQUENCE</scope>
    <source>
        <strain evidence="1">MELC-2E11</strain>
        <tissue evidence="1">Siphon/mantle</tissue>
    </source>
</reference>
<keyword evidence="2" id="KW-1185">Reference proteome</keyword>
<organism evidence="1 2">
    <name type="scientific">Mya arenaria</name>
    <name type="common">Soft-shell clam</name>
    <dbReference type="NCBI Taxonomy" id="6604"/>
    <lineage>
        <taxon>Eukaryota</taxon>
        <taxon>Metazoa</taxon>
        <taxon>Spiralia</taxon>
        <taxon>Lophotrochozoa</taxon>
        <taxon>Mollusca</taxon>
        <taxon>Bivalvia</taxon>
        <taxon>Autobranchia</taxon>
        <taxon>Heteroconchia</taxon>
        <taxon>Euheterodonta</taxon>
        <taxon>Imparidentia</taxon>
        <taxon>Neoheterodontei</taxon>
        <taxon>Myida</taxon>
        <taxon>Myoidea</taxon>
        <taxon>Myidae</taxon>
        <taxon>Mya</taxon>
    </lineage>
</organism>
<evidence type="ECO:0000313" key="1">
    <source>
        <dbReference type="EMBL" id="WAR08966.1"/>
    </source>
</evidence>
<proteinExistence type="predicted"/>
<evidence type="ECO:0008006" key="3">
    <source>
        <dbReference type="Google" id="ProtNLM"/>
    </source>
</evidence>
<dbReference type="Proteomes" id="UP001164746">
    <property type="component" value="Chromosome 6"/>
</dbReference>
<sequence>MRGLTCVCITNANLLELRAYGNVQFTSDKRAEMNTLNIQRGFTHVLCKTSMIWEMIALEMIHPWTINILVDWDNFYKVISTKLYTGHIKDRQQHNASTYLSPSNILLPDQVEGICHPLKNQEKRLLVFLAIHLMIDSSDACWGTTLIVFVASERKSPSLKRPNVYKDSRKLMAAVLLFIRLCVADRVSPLSVLYYGNFTFDRFLVALRMLMLSELASFLLHKPPVIKVLSVFCWDSSSYSQLADRQQHNASTYLSPSNILLPDQVDWRQKGYVTPLKNQVWIWGQVGDVRWVAMSIVFVASERKSPSLKRPNVFKDSRKLMAAALLFIRLCVADRVSPLSVLYYGNFTFDRFLVALRLLMLSDLASFLLHKPPVIKVLSVFCWDSSSYSQLAVSDLSIH</sequence>
<dbReference type="EMBL" id="CP111017">
    <property type="protein sequence ID" value="WAR08966.1"/>
    <property type="molecule type" value="Genomic_DNA"/>
</dbReference>
<accession>A0ABY7EP41</accession>
<dbReference type="SUPFAM" id="SSF54001">
    <property type="entry name" value="Cysteine proteinases"/>
    <property type="match status" value="1"/>
</dbReference>
<dbReference type="Gene3D" id="3.90.70.10">
    <property type="entry name" value="Cysteine proteinases"/>
    <property type="match status" value="1"/>
</dbReference>
<evidence type="ECO:0000313" key="2">
    <source>
        <dbReference type="Proteomes" id="UP001164746"/>
    </source>
</evidence>
<gene>
    <name evidence="1" type="ORF">MAR_018924</name>
</gene>
<protein>
    <recommendedName>
        <fullName evidence="3">Vomeronasal type-1 receptor</fullName>
    </recommendedName>
</protein>
<name>A0ABY7EP41_MYAAR</name>
<dbReference type="InterPro" id="IPR038765">
    <property type="entry name" value="Papain-like_cys_pep_sf"/>
</dbReference>